<name>A0ABN8B6J7_CHISP</name>
<dbReference type="EMBL" id="OU963921">
    <property type="protein sequence ID" value="CAH0404367.1"/>
    <property type="molecule type" value="Genomic_DNA"/>
</dbReference>
<evidence type="ECO:0000256" key="2">
    <source>
        <dbReference type="ARBA" id="ARBA00022771"/>
    </source>
</evidence>
<feature type="compositionally biased region" description="Low complexity" evidence="6">
    <location>
        <begin position="441"/>
        <end position="456"/>
    </location>
</feature>
<evidence type="ECO:0000256" key="3">
    <source>
        <dbReference type="ARBA" id="ARBA00022833"/>
    </source>
</evidence>
<feature type="compositionally biased region" description="Basic and acidic residues" evidence="6">
    <location>
        <begin position="927"/>
        <end position="944"/>
    </location>
</feature>
<keyword evidence="4 5" id="KW-0238">DNA-binding</keyword>
<organism evidence="8 9">
    <name type="scientific">Chilo suppressalis</name>
    <name type="common">Asiatic rice borer moth</name>
    <dbReference type="NCBI Taxonomy" id="168631"/>
    <lineage>
        <taxon>Eukaryota</taxon>
        <taxon>Metazoa</taxon>
        <taxon>Ecdysozoa</taxon>
        <taxon>Arthropoda</taxon>
        <taxon>Hexapoda</taxon>
        <taxon>Insecta</taxon>
        <taxon>Pterygota</taxon>
        <taxon>Neoptera</taxon>
        <taxon>Endopterygota</taxon>
        <taxon>Lepidoptera</taxon>
        <taxon>Glossata</taxon>
        <taxon>Ditrysia</taxon>
        <taxon>Pyraloidea</taxon>
        <taxon>Crambidae</taxon>
        <taxon>Crambinae</taxon>
        <taxon>Chilo</taxon>
    </lineage>
</organism>
<keyword evidence="1" id="KW-0479">Metal-binding</keyword>
<accession>A0ABN8B6J7</accession>
<evidence type="ECO:0000256" key="4">
    <source>
        <dbReference type="ARBA" id="ARBA00023125"/>
    </source>
</evidence>
<feature type="region of interest" description="Disordered" evidence="6">
    <location>
        <begin position="440"/>
        <end position="460"/>
    </location>
</feature>
<feature type="domain" description="THAP-type" evidence="7">
    <location>
        <begin position="1"/>
        <end position="73"/>
    </location>
</feature>
<proteinExistence type="predicted"/>
<dbReference type="SUPFAM" id="SSF57716">
    <property type="entry name" value="Glucocorticoid receptor-like (DNA-binding domain)"/>
    <property type="match status" value="1"/>
</dbReference>
<evidence type="ECO:0000259" key="7">
    <source>
        <dbReference type="PROSITE" id="PS50950"/>
    </source>
</evidence>
<feature type="compositionally biased region" description="Basic residues" evidence="6">
    <location>
        <begin position="913"/>
        <end position="926"/>
    </location>
</feature>
<sequence length="1405" mass="159547">MACCVVGCNSNKENSNTALYPFPLEYELCALWARYCVGADWWPDSNDRVCYKHFDNPPPTLSDLPTNNTPGLKPIWPLMGSNTSKEDESEMARLATYMMHNKYDFETFKYPRSDSGVKQFDPELVRAAPKWFKNKWRERLSQHVMYEHGIDRATKDAPSYMRYMERVLKCVDEIVKHDFLCEFDPVVLQMARLVPAGGAIQVALKYKTTAYKVLSIWELLCAQNRMKLRWLSSRADTVSYLASSTTALTYAQSRCTAQALAHHAHAKNMLVYSIGDGPLRRLIWLVRRYRLETHPHRLRAWVTAYRRYVRGGRWCPFILFQRRWHQLKEETRIALTPGLGVDGPAVTPHPLHWIVAVRWPHVLTDPLPSWTQLMQLGLVYDLEDSNLDQVESIEPVDEQDDRDDFLKLATRERLDEIRKRPRVQKGTSLFLDSLRTMYFSNTQPTQPNTNLTPPTQGLKSRNQSENLIISNTDESENVLNHLESINPDRAEATIIFESDDENLPSEYENKGHDRIKVERHSDDEMEIEVRYPVGASGLNKSRLKFEDDDFDEERLPLSLTASTKGKRPCAVGNRDDYHLKKIADLKTGLFDDLSIVKKEKDGDNPVEGSRTSVRIKFEEDSDVPDAFDSTDGCTVDEKLLMETRVVLERLNPQRLQELEAAKNQCESETPSRPVSLPQGSFTRSVPVAEVKPLLSVNPLIVPNNTPTPMPKPITPQAVDRLNPIPSQYPLLVPRNFTYHNLVADSMPMNDNTAAPSEREEGGVCSGQQLADMIQEEVHRVTRNKVLDCCSARALCVRNLAPRSAKHSSKIKLSSCCAWLVRESPPSVANMQRSRNRLRQALQALTVQYKYQLKQSDRSQASSDGDIEFGTTESAVVSSEEETTRLVIDETKPKKSSERKTKPPTTFQANTKDKKTKLKKPRNKNKKKAPEEKDKRNETTHKIDVKCTSQSRTEDDQDEALKEWMRQKNDFKKYFTIKPISPVKAKVEDSTPTTSKRADNTVGHNETFKNAAAETTKLTKETNPTEAIDLTEDVEQTKEQALIKQPIMGTKAVLTKDEAIQTKFAVMPKKPRLSEEFYENNKITLTKEAIQKNEAFLSKKEMQTKPTVLSNPLLYIADMMQRDPVNLFVLQNRDQTKIMITKGDKKTGDESECRYTTPNLVEHSATTSKADQHNSAIEIIDSDEDEKSDDVVIHVDRPVPVCLIKTNRNYYNNKTTDRGKGEPALGDLNEQKGDIDDVKGLELTDPGRKEDSYTAAMLADKNEPDIHLEEHNVGIDEDVEIVENSVAPALIETKDEIADEAKAEPVFVDVNERKITIDKKIIDVDGGNNCEKPKKAEANPSKCGNFTVNVLSRDLRTDQFKVVTTTKIDCNRVAANNNSPYNRSLVKDSSAEGKCQCNRNKGVVRR</sequence>
<evidence type="ECO:0000256" key="5">
    <source>
        <dbReference type="PROSITE-ProRule" id="PRU00309"/>
    </source>
</evidence>
<keyword evidence="9" id="KW-1185">Reference proteome</keyword>
<dbReference type="PROSITE" id="PS50950">
    <property type="entry name" value="ZF_THAP"/>
    <property type="match status" value="1"/>
</dbReference>
<evidence type="ECO:0000256" key="1">
    <source>
        <dbReference type="ARBA" id="ARBA00022723"/>
    </source>
</evidence>
<keyword evidence="3" id="KW-0862">Zinc</keyword>
<feature type="compositionally biased region" description="Basic and acidic residues" evidence="6">
    <location>
        <begin position="881"/>
        <end position="900"/>
    </location>
</feature>
<dbReference type="Pfam" id="PF05485">
    <property type="entry name" value="THAP"/>
    <property type="match status" value="1"/>
</dbReference>
<evidence type="ECO:0000256" key="6">
    <source>
        <dbReference type="SAM" id="MobiDB-lite"/>
    </source>
</evidence>
<dbReference type="InterPro" id="IPR006612">
    <property type="entry name" value="THAP_Znf"/>
</dbReference>
<evidence type="ECO:0000313" key="9">
    <source>
        <dbReference type="Proteomes" id="UP001153292"/>
    </source>
</evidence>
<protein>
    <recommendedName>
        <fullName evidence="7">THAP-type domain-containing protein</fullName>
    </recommendedName>
</protein>
<feature type="region of interest" description="Disordered" evidence="6">
    <location>
        <begin position="853"/>
        <end position="956"/>
    </location>
</feature>
<gene>
    <name evidence="8" type="ORF">CHILSU_LOCUS7694</name>
</gene>
<keyword evidence="2 5" id="KW-0863">Zinc-finger</keyword>
<dbReference type="Proteomes" id="UP001153292">
    <property type="component" value="Chromosome 28"/>
</dbReference>
<reference evidence="8" key="1">
    <citation type="submission" date="2021-12" db="EMBL/GenBank/DDBJ databases">
        <authorList>
            <person name="King R."/>
        </authorList>
    </citation>
    <scope>NUCLEOTIDE SEQUENCE</scope>
</reference>
<evidence type="ECO:0000313" key="8">
    <source>
        <dbReference type="EMBL" id="CAH0404367.1"/>
    </source>
</evidence>